<dbReference type="SUPFAM" id="SSF46579">
    <property type="entry name" value="Prefoldin"/>
    <property type="match status" value="1"/>
</dbReference>
<dbReference type="InterPro" id="IPR009053">
    <property type="entry name" value="Prefoldin"/>
</dbReference>
<evidence type="ECO:0000313" key="3">
    <source>
        <dbReference type="EMBL" id="GAQ86677.1"/>
    </source>
</evidence>
<dbReference type="GO" id="GO:1990114">
    <property type="term" value="P:RNA polymerase II core complex assembly"/>
    <property type="evidence" value="ECO:0000318"/>
    <property type="project" value="GO_Central"/>
</dbReference>
<dbReference type="EMBL" id="DF237253">
    <property type="protein sequence ID" value="GAQ86677.1"/>
    <property type="molecule type" value="Genomic_DNA"/>
</dbReference>
<dbReference type="GO" id="GO:0005737">
    <property type="term" value="C:cytoplasm"/>
    <property type="evidence" value="ECO:0000318"/>
    <property type="project" value="GO_Central"/>
</dbReference>
<evidence type="ECO:0000313" key="4">
    <source>
        <dbReference type="Proteomes" id="UP000054558"/>
    </source>
</evidence>
<dbReference type="Pfam" id="PF02996">
    <property type="entry name" value="Prefoldin"/>
    <property type="match status" value="1"/>
</dbReference>
<keyword evidence="4" id="KW-1185">Reference proteome</keyword>
<reference evidence="3 4" key="1">
    <citation type="journal article" date="2014" name="Nat. Commun.">
        <title>Klebsormidium flaccidum genome reveals primary factors for plant terrestrial adaptation.</title>
        <authorList>
            <person name="Hori K."/>
            <person name="Maruyama F."/>
            <person name="Fujisawa T."/>
            <person name="Togashi T."/>
            <person name="Yamamoto N."/>
            <person name="Seo M."/>
            <person name="Sato S."/>
            <person name="Yamada T."/>
            <person name="Mori H."/>
            <person name="Tajima N."/>
            <person name="Moriyama T."/>
            <person name="Ikeuchi M."/>
            <person name="Watanabe M."/>
            <person name="Wada H."/>
            <person name="Kobayashi K."/>
            <person name="Saito M."/>
            <person name="Masuda T."/>
            <person name="Sasaki-Sekimoto Y."/>
            <person name="Mashiguchi K."/>
            <person name="Awai K."/>
            <person name="Shimojima M."/>
            <person name="Masuda S."/>
            <person name="Iwai M."/>
            <person name="Nobusawa T."/>
            <person name="Narise T."/>
            <person name="Kondo S."/>
            <person name="Saito H."/>
            <person name="Sato R."/>
            <person name="Murakawa M."/>
            <person name="Ihara Y."/>
            <person name="Oshima-Yamada Y."/>
            <person name="Ohtaka K."/>
            <person name="Satoh M."/>
            <person name="Sonobe K."/>
            <person name="Ishii M."/>
            <person name="Ohtani R."/>
            <person name="Kanamori-Sato M."/>
            <person name="Honoki R."/>
            <person name="Miyazaki D."/>
            <person name="Mochizuki H."/>
            <person name="Umetsu J."/>
            <person name="Higashi K."/>
            <person name="Shibata D."/>
            <person name="Kamiya Y."/>
            <person name="Sato N."/>
            <person name="Nakamura Y."/>
            <person name="Tabata S."/>
            <person name="Ida S."/>
            <person name="Kurokawa K."/>
            <person name="Ohta H."/>
        </authorList>
    </citation>
    <scope>NUCLEOTIDE SEQUENCE [LARGE SCALE GENOMIC DNA]</scope>
    <source>
        <strain evidence="3 4">NIES-2285</strain>
    </source>
</reference>
<accession>A0A1Y1ID73</accession>
<dbReference type="GO" id="GO:1990113">
    <property type="term" value="P:RNA polymerase I assembly"/>
    <property type="evidence" value="ECO:0000318"/>
    <property type="project" value="GO_Central"/>
</dbReference>
<dbReference type="PANTHER" id="PTHR12674:SF2">
    <property type="entry name" value="PREFOLDIN SUBUNIT 5"/>
    <property type="match status" value="1"/>
</dbReference>
<dbReference type="Proteomes" id="UP000054558">
    <property type="component" value="Unassembled WGS sequence"/>
</dbReference>
<dbReference type="CDD" id="cd23157">
    <property type="entry name" value="Prefoldin_5"/>
    <property type="match status" value="1"/>
</dbReference>
<dbReference type="STRING" id="105231.A0A1Y1ID73"/>
<dbReference type="GO" id="GO:0051082">
    <property type="term" value="F:unfolded protein binding"/>
    <property type="evidence" value="ECO:0007669"/>
    <property type="project" value="InterPro"/>
</dbReference>
<dbReference type="GO" id="GO:0016272">
    <property type="term" value="C:prefoldin complex"/>
    <property type="evidence" value="ECO:0000318"/>
    <property type="project" value="GO_Central"/>
</dbReference>
<keyword evidence="2" id="KW-0175">Coiled coil</keyword>
<dbReference type="OrthoDB" id="10267474at2759"/>
<sequence length="156" mass="16848">MAEQQQIPVTALTVEQLKQVKDTLEAEIQVLSDSIRSLQVVIRKFDAAAGAVDDLSTQTSGKPALIPLTGSLFVPATLASVEKVLVDVGTGYYVEKTLTDGKDYCTRRVKYLEDKLRTIGDLLGDKQKNHSEVSQVIQMKLSGQGRQTTAQAAAVG</sequence>
<dbReference type="Gene3D" id="1.10.287.370">
    <property type="match status" value="1"/>
</dbReference>
<dbReference type="InterPro" id="IPR011599">
    <property type="entry name" value="PFD_alpha_archaea"/>
</dbReference>
<evidence type="ECO:0000256" key="2">
    <source>
        <dbReference type="SAM" id="Coils"/>
    </source>
</evidence>
<evidence type="ECO:0000256" key="1">
    <source>
        <dbReference type="ARBA" id="ARBA00010048"/>
    </source>
</evidence>
<dbReference type="GO" id="GO:0009409">
    <property type="term" value="P:response to cold"/>
    <property type="evidence" value="ECO:0007669"/>
    <property type="project" value="UniProtKB-ARBA"/>
</dbReference>
<dbReference type="NCBIfam" id="TIGR00293">
    <property type="entry name" value="prefoldin subunit alpha"/>
    <property type="match status" value="1"/>
</dbReference>
<name>A0A1Y1ID73_KLENI</name>
<gene>
    <name evidence="3" type="ORF">KFL_003040040</name>
</gene>
<dbReference type="GO" id="GO:1990115">
    <property type="term" value="P:RNA polymerase III assembly"/>
    <property type="evidence" value="ECO:0000318"/>
    <property type="project" value="GO_Central"/>
</dbReference>
<proteinExistence type="inferred from homology"/>
<comment type="similarity">
    <text evidence="1">Belongs to the prefoldin subunit alpha family.</text>
</comment>
<organism evidence="3 4">
    <name type="scientific">Klebsormidium nitens</name>
    <name type="common">Green alga</name>
    <name type="synonym">Ulothrix nitens</name>
    <dbReference type="NCBI Taxonomy" id="105231"/>
    <lineage>
        <taxon>Eukaryota</taxon>
        <taxon>Viridiplantae</taxon>
        <taxon>Streptophyta</taxon>
        <taxon>Klebsormidiophyceae</taxon>
        <taxon>Klebsormidiales</taxon>
        <taxon>Klebsormidiaceae</taxon>
        <taxon>Klebsormidium</taxon>
    </lineage>
</organism>
<dbReference type="AlphaFoldDB" id="A0A1Y1ID73"/>
<feature type="coiled-coil region" evidence="2">
    <location>
        <begin position="14"/>
        <end position="41"/>
    </location>
</feature>
<dbReference type="GO" id="GO:0006457">
    <property type="term" value="P:protein folding"/>
    <property type="evidence" value="ECO:0007669"/>
    <property type="project" value="InterPro"/>
</dbReference>
<dbReference type="InterPro" id="IPR004127">
    <property type="entry name" value="Prefoldin_subunit_alpha"/>
</dbReference>
<protein>
    <submittedName>
        <fullName evidence="3">Prefoldin alpha subunit</fullName>
    </submittedName>
</protein>
<dbReference type="OMA" id="QAKFKAC"/>
<dbReference type="PANTHER" id="PTHR12674">
    <property type="entry name" value="PREFOLDIN SUBUNIT 5"/>
    <property type="match status" value="1"/>
</dbReference>